<dbReference type="EMBL" id="JABBGJ010000049">
    <property type="protein sequence ID" value="NMM03167.1"/>
    <property type="molecule type" value="Genomic_DNA"/>
</dbReference>
<gene>
    <name evidence="1" type="ORF">HHL24_35345</name>
</gene>
<name>A0A848IVX5_9BURK</name>
<sequence>MEAATATASAWQLDFFSEAIAVNIKPAVKPDPLPDPHLWSENIREQMVDALITLAMDSRKGDSMPESLMDCADLLSQRLRNADIDLADYRATLGWIMGYWGGALPYDFVCRANGVDPETLQDVILSTPALKADLDRLKDQSHGTLI</sequence>
<evidence type="ECO:0000313" key="1">
    <source>
        <dbReference type="EMBL" id="NMM03167.1"/>
    </source>
</evidence>
<organism evidence="1 2">
    <name type="scientific">Paraburkholderia polaris</name>
    <dbReference type="NCBI Taxonomy" id="2728848"/>
    <lineage>
        <taxon>Bacteria</taxon>
        <taxon>Pseudomonadati</taxon>
        <taxon>Pseudomonadota</taxon>
        <taxon>Betaproteobacteria</taxon>
        <taxon>Burkholderiales</taxon>
        <taxon>Burkholderiaceae</taxon>
        <taxon>Paraburkholderia</taxon>
    </lineage>
</organism>
<comment type="caution">
    <text evidence="1">The sequence shown here is derived from an EMBL/GenBank/DDBJ whole genome shotgun (WGS) entry which is preliminary data.</text>
</comment>
<keyword evidence="2" id="KW-1185">Reference proteome</keyword>
<dbReference type="Proteomes" id="UP000544134">
    <property type="component" value="Unassembled WGS sequence"/>
</dbReference>
<accession>A0A848IVX5</accession>
<reference evidence="1 2" key="1">
    <citation type="submission" date="2020-04" db="EMBL/GenBank/DDBJ databases">
        <title>Paraburkholderia sp. RP-4-7 isolated from soil.</title>
        <authorList>
            <person name="Dahal R.H."/>
        </authorList>
    </citation>
    <scope>NUCLEOTIDE SEQUENCE [LARGE SCALE GENOMIC DNA]</scope>
    <source>
        <strain evidence="1 2">RP-4-7</strain>
    </source>
</reference>
<evidence type="ECO:0000313" key="2">
    <source>
        <dbReference type="Proteomes" id="UP000544134"/>
    </source>
</evidence>
<protein>
    <submittedName>
        <fullName evidence="1">Uncharacterized protein</fullName>
    </submittedName>
</protein>
<proteinExistence type="predicted"/>
<dbReference type="AlphaFoldDB" id="A0A848IVX5"/>
<dbReference type="RefSeq" id="WP_169489919.1">
    <property type="nucleotide sequence ID" value="NZ_JABBGJ010000049.1"/>
</dbReference>